<protein>
    <submittedName>
        <fullName evidence="1">Uncharacterized protein</fullName>
    </submittedName>
</protein>
<dbReference type="HOGENOM" id="CLU_3013739_0_0_1"/>
<dbReference type="InParanoid" id="A0A0C2WGF3"/>
<sequence>MANIDSEFRRQHVSSHHKKCFTGTFTSFSDILLQWFACFGRRYSMTAGCKRQSLRS</sequence>
<reference evidence="1 2" key="1">
    <citation type="submission" date="2014-04" db="EMBL/GenBank/DDBJ databases">
        <title>Evolutionary Origins and Diversification of the Mycorrhizal Mutualists.</title>
        <authorList>
            <consortium name="DOE Joint Genome Institute"/>
            <consortium name="Mycorrhizal Genomics Consortium"/>
            <person name="Kohler A."/>
            <person name="Kuo A."/>
            <person name="Nagy L.G."/>
            <person name="Floudas D."/>
            <person name="Copeland A."/>
            <person name="Barry K.W."/>
            <person name="Cichocki N."/>
            <person name="Veneault-Fourrey C."/>
            <person name="LaButti K."/>
            <person name="Lindquist E.A."/>
            <person name="Lipzen A."/>
            <person name="Lundell T."/>
            <person name="Morin E."/>
            <person name="Murat C."/>
            <person name="Riley R."/>
            <person name="Ohm R."/>
            <person name="Sun H."/>
            <person name="Tunlid A."/>
            <person name="Henrissat B."/>
            <person name="Grigoriev I.V."/>
            <person name="Hibbett D.S."/>
            <person name="Martin F."/>
        </authorList>
    </citation>
    <scope>NUCLEOTIDE SEQUENCE [LARGE SCALE GENOMIC DNA]</scope>
    <source>
        <strain evidence="1 2">Koide BX008</strain>
    </source>
</reference>
<dbReference type="Proteomes" id="UP000054549">
    <property type="component" value="Unassembled WGS sequence"/>
</dbReference>
<evidence type="ECO:0000313" key="2">
    <source>
        <dbReference type="Proteomes" id="UP000054549"/>
    </source>
</evidence>
<dbReference type="EMBL" id="KN818298">
    <property type="protein sequence ID" value="KIL60497.1"/>
    <property type="molecule type" value="Genomic_DNA"/>
</dbReference>
<dbReference type="AlphaFoldDB" id="A0A0C2WGF3"/>
<gene>
    <name evidence="1" type="ORF">M378DRAFT_919061</name>
</gene>
<keyword evidence="2" id="KW-1185">Reference proteome</keyword>
<organism evidence="1 2">
    <name type="scientific">Amanita muscaria (strain Koide BX008)</name>
    <dbReference type="NCBI Taxonomy" id="946122"/>
    <lineage>
        <taxon>Eukaryota</taxon>
        <taxon>Fungi</taxon>
        <taxon>Dikarya</taxon>
        <taxon>Basidiomycota</taxon>
        <taxon>Agaricomycotina</taxon>
        <taxon>Agaricomycetes</taxon>
        <taxon>Agaricomycetidae</taxon>
        <taxon>Agaricales</taxon>
        <taxon>Pluteineae</taxon>
        <taxon>Amanitaceae</taxon>
        <taxon>Amanita</taxon>
    </lineage>
</organism>
<accession>A0A0C2WGF3</accession>
<evidence type="ECO:0000313" key="1">
    <source>
        <dbReference type="EMBL" id="KIL60497.1"/>
    </source>
</evidence>
<proteinExistence type="predicted"/>
<name>A0A0C2WGF3_AMAMK</name>